<feature type="compositionally biased region" description="Low complexity" evidence="1">
    <location>
        <begin position="313"/>
        <end position="341"/>
    </location>
</feature>
<evidence type="ECO:0000313" key="3">
    <source>
        <dbReference type="Proteomes" id="UP000092666"/>
    </source>
</evidence>
<sequence length="398" mass="43391">MTTQPSAANGEDDTGPCVCCANAWQRRLHNAGRCVVATDREGRIVWNATGAQGINKIQTKDRALAESLLNDILAYAKKELAMYQTLEKDPAMSERDPALFTKTMAALHQLGKIESLDQFFKSKFKTVADKHRKQQQPTTTPSKKRSRARMDTIDEEEYEPGLSDLDSDDEEATPTPKPKRARQNSNPFMVIEEAPLASGSGVSHLVHGNDPEPSEEVEVVSAAVPAGSQGEDAGGIQGEPDYDRDYWSVHGDAHEPELEEQDLAGQIGSKVEVSGSPDGHEHQQSPIVPHLPSAPVFASDADSELSSLTASDSELTCLPELESELTSLPDSDSELTSLPDSASVSTGLTISSILPEFRSLTVTEFGPQRDTSTLHREAKLKNIYYRDPERAIVPSERK</sequence>
<reference evidence="3" key="2">
    <citation type="submission" date="2013-12" db="EMBL/GenBank/DDBJ databases">
        <title>Evolution of pathogenesis and genome organization in the Tremellales.</title>
        <authorList>
            <person name="Cuomo C."/>
            <person name="Litvintseva A."/>
            <person name="Heitman J."/>
            <person name="Chen Y."/>
            <person name="Sun S."/>
            <person name="Springer D."/>
            <person name="Dromer F."/>
            <person name="Young S."/>
            <person name="Zeng Q."/>
            <person name="Chapman S."/>
            <person name="Gujja S."/>
            <person name="Saif S."/>
            <person name="Birren B."/>
        </authorList>
    </citation>
    <scope>NUCLEOTIDE SEQUENCE [LARGE SCALE GENOMIC DNA]</scope>
    <source>
        <strain evidence="3">BCC8398</strain>
    </source>
</reference>
<feature type="compositionally biased region" description="Acidic residues" evidence="1">
    <location>
        <begin position="153"/>
        <end position="172"/>
    </location>
</feature>
<dbReference type="EMBL" id="KI669497">
    <property type="protein sequence ID" value="OCF35800.1"/>
    <property type="molecule type" value="Genomic_DNA"/>
</dbReference>
<keyword evidence="3" id="KW-1185">Reference proteome</keyword>
<feature type="region of interest" description="Disordered" evidence="1">
    <location>
        <begin position="127"/>
        <end position="187"/>
    </location>
</feature>
<name>A0A1B9GXS9_9TREE</name>
<accession>A0A1B9GXS9</accession>
<evidence type="ECO:0000256" key="1">
    <source>
        <dbReference type="SAM" id="MobiDB-lite"/>
    </source>
</evidence>
<gene>
    <name evidence="2" type="ORF">I316_02293</name>
</gene>
<dbReference type="Proteomes" id="UP000092666">
    <property type="component" value="Unassembled WGS sequence"/>
</dbReference>
<reference evidence="2 3" key="1">
    <citation type="submission" date="2013-07" db="EMBL/GenBank/DDBJ databases">
        <title>The Genome Sequence of Cryptococcus heveanensis BCC8398.</title>
        <authorList>
            <consortium name="The Broad Institute Genome Sequencing Platform"/>
            <person name="Cuomo C."/>
            <person name="Litvintseva A."/>
            <person name="Chen Y."/>
            <person name="Heitman J."/>
            <person name="Sun S."/>
            <person name="Springer D."/>
            <person name="Dromer F."/>
            <person name="Young S.K."/>
            <person name="Zeng Q."/>
            <person name="Gargeya S."/>
            <person name="Fitzgerald M."/>
            <person name="Abouelleil A."/>
            <person name="Alvarado L."/>
            <person name="Berlin A.M."/>
            <person name="Chapman S.B."/>
            <person name="Dewar J."/>
            <person name="Goldberg J."/>
            <person name="Griggs A."/>
            <person name="Gujja S."/>
            <person name="Hansen M."/>
            <person name="Howarth C."/>
            <person name="Imamovic A."/>
            <person name="Larimer J."/>
            <person name="McCowan C."/>
            <person name="Murphy C."/>
            <person name="Pearson M."/>
            <person name="Priest M."/>
            <person name="Roberts A."/>
            <person name="Saif S."/>
            <person name="Shea T."/>
            <person name="Sykes S."/>
            <person name="Wortman J."/>
            <person name="Nusbaum C."/>
            <person name="Birren B."/>
        </authorList>
    </citation>
    <scope>NUCLEOTIDE SEQUENCE [LARGE SCALE GENOMIC DNA]</scope>
    <source>
        <strain evidence="2 3">BCC8398</strain>
    </source>
</reference>
<feature type="compositionally biased region" description="Basic and acidic residues" evidence="1">
    <location>
        <begin position="241"/>
        <end position="256"/>
    </location>
</feature>
<dbReference type="AlphaFoldDB" id="A0A1B9GXS9"/>
<protein>
    <submittedName>
        <fullName evidence="2">Uncharacterized protein</fullName>
    </submittedName>
</protein>
<feature type="region of interest" description="Disordered" evidence="1">
    <location>
        <begin position="200"/>
        <end position="343"/>
    </location>
</feature>
<proteinExistence type="predicted"/>
<organism evidence="2 3">
    <name type="scientific">Kwoniella heveanensis BCC8398</name>
    <dbReference type="NCBI Taxonomy" id="1296120"/>
    <lineage>
        <taxon>Eukaryota</taxon>
        <taxon>Fungi</taxon>
        <taxon>Dikarya</taxon>
        <taxon>Basidiomycota</taxon>
        <taxon>Agaricomycotina</taxon>
        <taxon>Tremellomycetes</taxon>
        <taxon>Tremellales</taxon>
        <taxon>Cryptococcaceae</taxon>
        <taxon>Kwoniella</taxon>
    </lineage>
</organism>
<evidence type="ECO:0000313" key="2">
    <source>
        <dbReference type="EMBL" id="OCF35800.1"/>
    </source>
</evidence>